<evidence type="ECO:0000313" key="1">
    <source>
        <dbReference type="EMBL" id="KAF7406389.1"/>
    </source>
</evidence>
<evidence type="ECO:0000313" key="2">
    <source>
        <dbReference type="Proteomes" id="UP000617340"/>
    </source>
</evidence>
<dbReference type="EMBL" id="JACSDZ010000004">
    <property type="protein sequence ID" value="KAF7406389.1"/>
    <property type="molecule type" value="Genomic_DNA"/>
</dbReference>
<proteinExistence type="predicted"/>
<dbReference type="Proteomes" id="UP000617340">
    <property type="component" value="Unassembled WGS sequence"/>
</dbReference>
<name>A0A834KEB2_VESGE</name>
<comment type="caution">
    <text evidence="1">The sequence shown here is derived from an EMBL/GenBank/DDBJ whole genome shotgun (WGS) entry which is preliminary data.</text>
</comment>
<gene>
    <name evidence="1" type="ORF">HZH68_005758</name>
</gene>
<accession>A0A834KEB2</accession>
<keyword evidence="2" id="KW-1185">Reference proteome</keyword>
<sequence length="208" mass="23345">MALNSVWDSVFSWKKVGDSKGILSALVLSNSSLERNTDNSNLAIQGYTRSLTLRVIGMRDARGLDYRECITEGQCLALDDRDLGWAYRERLDADNSCERRYEETNSTSAFKVTPGAPAVASALHGIRFYREVYPSRPFAAHPPIIPNTENTPSNVIITLSRFGLLLLLLEYFDVLHRSTEIVSAKSSQMQFAYDKSRLPVGFLLPTLY</sequence>
<reference evidence="1" key="1">
    <citation type="journal article" date="2020" name="G3 (Bethesda)">
        <title>High-Quality Assemblies for Three Invasive Social Wasps from the &lt;i&gt;Vespula&lt;/i&gt; Genus.</title>
        <authorList>
            <person name="Harrop T.W.R."/>
            <person name="Guhlin J."/>
            <person name="McLaughlin G.M."/>
            <person name="Permina E."/>
            <person name="Stockwell P."/>
            <person name="Gilligan J."/>
            <person name="Le Lec M.F."/>
            <person name="Gruber M.A.M."/>
            <person name="Quinn O."/>
            <person name="Lovegrove M."/>
            <person name="Duncan E.J."/>
            <person name="Remnant E.J."/>
            <person name="Van Eeckhoven J."/>
            <person name="Graham B."/>
            <person name="Knapp R.A."/>
            <person name="Langford K.W."/>
            <person name="Kronenberg Z."/>
            <person name="Press M.O."/>
            <person name="Eacker S.M."/>
            <person name="Wilson-Rankin E.E."/>
            <person name="Purcell J."/>
            <person name="Lester P.J."/>
            <person name="Dearden P.K."/>
        </authorList>
    </citation>
    <scope>NUCLEOTIDE SEQUENCE</scope>
    <source>
        <strain evidence="1">Linc-1</strain>
    </source>
</reference>
<dbReference type="AlphaFoldDB" id="A0A834KEB2"/>
<organism evidence="1 2">
    <name type="scientific">Vespula germanica</name>
    <name type="common">German yellow jacket</name>
    <name type="synonym">Paravespula germanica</name>
    <dbReference type="NCBI Taxonomy" id="30212"/>
    <lineage>
        <taxon>Eukaryota</taxon>
        <taxon>Metazoa</taxon>
        <taxon>Ecdysozoa</taxon>
        <taxon>Arthropoda</taxon>
        <taxon>Hexapoda</taxon>
        <taxon>Insecta</taxon>
        <taxon>Pterygota</taxon>
        <taxon>Neoptera</taxon>
        <taxon>Endopterygota</taxon>
        <taxon>Hymenoptera</taxon>
        <taxon>Apocrita</taxon>
        <taxon>Aculeata</taxon>
        <taxon>Vespoidea</taxon>
        <taxon>Vespidae</taxon>
        <taxon>Vespinae</taxon>
        <taxon>Vespula</taxon>
    </lineage>
</organism>
<protein>
    <submittedName>
        <fullName evidence="1">Uncharacterized protein</fullName>
    </submittedName>
</protein>